<dbReference type="AlphaFoldDB" id="A0A5C7S7D7"/>
<keyword evidence="1" id="KW-0732">Signal</keyword>
<dbReference type="Proteomes" id="UP000321192">
    <property type="component" value="Unassembled WGS sequence"/>
</dbReference>
<proteinExistence type="predicted"/>
<evidence type="ECO:0000256" key="1">
    <source>
        <dbReference type="SAM" id="SignalP"/>
    </source>
</evidence>
<gene>
    <name evidence="2" type="ORF">E6Q80_19775</name>
</gene>
<evidence type="ECO:0000313" key="3">
    <source>
        <dbReference type="Proteomes" id="UP000321192"/>
    </source>
</evidence>
<protein>
    <recommendedName>
        <fullName evidence="4">Porin</fullName>
    </recommendedName>
</protein>
<comment type="caution">
    <text evidence="2">The sequence shown here is derived from an EMBL/GenBank/DDBJ whole genome shotgun (WGS) entry which is preliminary data.</text>
</comment>
<dbReference type="RefSeq" id="WP_276661518.1">
    <property type="nucleotide sequence ID" value="NZ_SSFD01000334.1"/>
</dbReference>
<reference evidence="2 3" key="1">
    <citation type="submission" date="2018-09" db="EMBL/GenBank/DDBJ databases">
        <title>Metagenome Assembled Genomes from an Advanced Water Purification Facility.</title>
        <authorList>
            <person name="Stamps B.W."/>
            <person name="Spear J.R."/>
        </authorList>
    </citation>
    <scope>NUCLEOTIDE SEQUENCE [LARGE SCALE GENOMIC DNA]</scope>
    <source>
        <strain evidence="2">Bin_27_1</strain>
    </source>
</reference>
<feature type="signal peptide" evidence="1">
    <location>
        <begin position="1"/>
        <end position="26"/>
    </location>
</feature>
<name>A0A5C7S7D7_THASP</name>
<dbReference type="EMBL" id="SSFD01000334">
    <property type="protein sequence ID" value="TXH79774.1"/>
    <property type="molecule type" value="Genomic_DNA"/>
</dbReference>
<sequence>MSQRKSGLRPIVLASLFALCSPPALAERPMAVDDAGTLERGGAKLEFGWSRDDAVRGYEGAAGFGPIDNVEVEVGYGRAKDRDADPDAKIRAVGAAVKWVPLQSESGLSAGLKYEYGRERVSGEDSSRVDALAGLATWAFEQGPRVHVNLGREWARDDEDLDFWGIGLDVPLGEQLDFVVETFGAEHSGPDRQVGLRYTIAEGVKISGAVGRGNDRNIANVGVAWEF</sequence>
<dbReference type="SUPFAM" id="SSF56935">
    <property type="entry name" value="Porins"/>
    <property type="match status" value="1"/>
</dbReference>
<feature type="chain" id="PRO_5022963121" description="Porin" evidence="1">
    <location>
        <begin position="27"/>
        <end position="227"/>
    </location>
</feature>
<dbReference type="Gene3D" id="2.40.160.10">
    <property type="entry name" value="Porin"/>
    <property type="match status" value="1"/>
</dbReference>
<evidence type="ECO:0000313" key="2">
    <source>
        <dbReference type="EMBL" id="TXH79774.1"/>
    </source>
</evidence>
<evidence type="ECO:0008006" key="4">
    <source>
        <dbReference type="Google" id="ProtNLM"/>
    </source>
</evidence>
<organism evidence="2 3">
    <name type="scientific">Thauera aminoaromatica</name>
    <dbReference type="NCBI Taxonomy" id="164330"/>
    <lineage>
        <taxon>Bacteria</taxon>
        <taxon>Pseudomonadati</taxon>
        <taxon>Pseudomonadota</taxon>
        <taxon>Betaproteobacteria</taxon>
        <taxon>Rhodocyclales</taxon>
        <taxon>Zoogloeaceae</taxon>
        <taxon>Thauera</taxon>
    </lineage>
</organism>
<accession>A0A5C7S7D7</accession>
<dbReference type="InterPro" id="IPR023614">
    <property type="entry name" value="Porin_dom_sf"/>
</dbReference>